<gene>
    <name evidence="1" type="ORF">CUREO_0972</name>
</gene>
<accession>A0AAU8UD48</accession>
<evidence type="ECO:0000313" key="2">
    <source>
        <dbReference type="Proteomes" id="UP000063971"/>
    </source>
</evidence>
<organism evidence="1 2">
    <name type="scientific">Campylobacter ureolyticus RIGS 9880</name>
    <dbReference type="NCBI Taxonomy" id="1032069"/>
    <lineage>
        <taxon>Bacteria</taxon>
        <taxon>Pseudomonadati</taxon>
        <taxon>Campylobacterota</taxon>
        <taxon>Epsilonproteobacteria</taxon>
        <taxon>Campylobacterales</taxon>
        <taxon>Campylobacteraceae</taxon>
        <taxon>Campylobacter</taxon>
    </lineage>
</organism>
<proteinExistence type="predicted"/>
<reference evidence="1 2" key="1">
    <citation type="journal article" date="2015" name="Genome Announc.">
        <title>Complete Genome Sequence of the Campylobacter ureolyticus Clinical Isolate RIGS 9880.</title>
        <authorList>
            <person name="Miller W.G."/>
            <person name="Yee E."/>
            <person name="On S.L."/>
            <person name="Andersen L.P."/>
            <person name="Bono J.L."/>
        </authorList>
    </citation>
    <scope>NUCLEOTIDE SEQUENCE [LARGE SCALE GENOMIC DNA]</scope>
    <source>
        <strain evidence="1 2">RIGS 9880</strain>
    </source>
</reference>
<dbReference type="EMBL" id="CP012195">
    <property type="protein sequence ID" value="AKT90824.1"/>
    <property type="molecule type" value="Genomic_DNA"/>
</dbReference>
<evidence type="ECO:0000313" key="1">
    <source>
        <dbReference type="EMBL" id="AKT90824.1"/>
    </source>
</evidence>
<protein>
    <submittedName>
        <fullName evidence="1">Uncharacterized protein</fullName>
    </submittedName>
</protein>
<dbReference type="AlphaFoldDB" id="A0AAU8UD48"/>
<sequence length="56" mass="6740">MSNKKIDEAIIKLNEAEKRYLNDDKNIDDLRKIWGTNSELFQLHYDDFIKQQKAKI</sequence>
<dbReference type="RefSeq" id="WP_158349607.1">
    <property type="nucleotide sequence ID" value="NZ_CP012195.1"/>
</dbReference>
<name>A0AAU8UD48_9BACT</name>
<dbReference type="KEGG" id="cure:CUREO_0972"/>
<dbReference type="Proteomes" id="UP000063971">
    <property type="component" value="Chromosome"/>
</dbReference>